<dbReference type="AlphaFoldDB" id="A0A7J7ZCM5"/>
<evidence type="ECO:0000313" key="1">
    <source>
        <dbReference type="EMBL" id="KAF6372017.1"/>
    </source>
</evidence>
<protein>
    <submittedName>
        <fullName evidence="1">Uncharacterized protein</fullName>
    </submittedName>
</protein>
<dbReference type="PANTHER" id="PTHR19446">
    <property type="entry name" value="REVERSE TRANSCRIPTASES"/>
    <property type="match status" value="1"/>
</dbReference>
<name>A0A7J7ZCM5_RHIFE</name>
<sequence>MKLVINYRKKTGRHTNSWRLNNMLLNNEWVKQEIKEEIKRHLETNETENTMTQNLWDAAKAVLRGKLIAMQAYLKKQEKSLINSLSSHLRDLEKEQQNKPKGSTRKEIIKIRAEINEIETRKTIQKFNESKSSFLEKINKIDKPLARLIKKKRERTQINKIRSERGEVTTDTTEIQKTLRNYYEQLYANKLDNLEDMDNFLEAYNLPRLTQEETENLNRLITTREIESVINNLPTNKSPRRDGITGEYYKTFKKVLSPIFLKLFQKIQMEGSLPNTFYKATITLIPKSDKDIIKKRKLQADIPNEHRCKNPQQNISEQNLAREKLKIH</sequence>
<accession>A0A7J7ZCM5</accession>
<gene>
    <name evidence="1" type="ORF">mRhiFer1_009756</name>
</gene>
<proteinExistence type="predicted"/>
<dbReference type="Proteomes" id="UP000585614">
    <property type="component" value="Unassembled WGS sequence"/>
</dbReference>
<organism evidence="1 2">
    <name type="scientific">Rhinolophus ferrumequinum</name>
    <name type="common">Greater horseshoe bat</name>
    <dbReference type="NCBI Taxonomy" id="59479"/>
    <lineage>
        <taxon>Eukaryota</taxon>
        <taxon>Metazoa</taxon>
        <taxon>Chordata</taxon>
        <taxon>Craniata</taxon>
        <taxon>Vertebrata</taxon>
        <taxon>Euteleostomi</taxon>
        <taxon>Mammalia</taxon>
        <taxon>Eutheria</taxon>
        <taxon>Laurasiatheria</taxon>
        <taxon>Chiroptera</taxon>
        <taxon>Yinpterochiroptera</taxon>
        <taxon>Rhinolophoidea</taxon>
        <taxon>Rhinolophidae</taxon>
        <taxon>Rhinolophinae</taxon>
        <taxon>Rhinolophus</taxon>
    </lineage>
</organism>
<comment type="caution">
    <text evidence="1">The sequence shown here is derived from an EMBL/GenBank/DDBJ whole genome shotgun (WGS) entry which is preliminary data.</text>
</comment>
<dbReference type="EMBL" id="JACAGC010000004">
    <property type="protein sequence ID" value="KAF6372017.1"/>
    <property type="molecule type" value="Genomic_DNA"/>
</dbReference>
<reference evidence="1 2" key="1">
    <citation type="journal article" date="2020" name="Nature">
        <title>Six reference-quality genomes reveal evolution of bat adaptations.</title>
        <authorList>
            <person name="Jebb D."/>
            <person name="Huang Z."/>
            <person name="Pippel M."/>
            <person name="Hughes G.M."/>
            <person name="Lavrichenko K."/>
            <person name="Devanna P."/>
            <person name="Winkler S."/>
            <person name="Jermiin L.S."/>
            <person name="Skirmuntt E.C."/>
            <person name="Katzourakis A."/>
            <person name="Burkitt-Gray L."/>
            <person name="Ray D.A."/>
            <person name="Sullivan K.A.M."/>
            <person name="Roscito J.G."/>
            <person name="Kirilenko B.M."/>
            <person name="Davalos L.M."/>
            <person name="Corthals A.P."/>
            <person name="Power M.L."/>
            <person name="Jones G."/>
            <person name="Ransome R.D."/>
            <person name="Dechmann D.K.N."/>
            <person name="Locatelli A.G."/>
            <person name="Puechmaille S.J."/>
            <person name="Fedrigo O."/>
            <person name="Jarvis E.D."/>
            <person name="Hiller M."/>
            <person name="Vernes S.C."/>
            <person name="Myers E.W."/>
            <person name="Teeling E.C."/>
        </authorList>
    </citation>
    <scope>NUCLEOTIDE SEQUENCE [LARGE SCALE GENOMIC DNA]</scope>
    <source>
        <strain evidence="1">MRhiFer1</strain>
        <tissue evidence="1">Lung</tissue>
    </source>
</reference>
<evidence type="ECO:0000313" key="2">
    <source>
        <dbReference type="Proteomes" id="UP000585614"/>
    </source>
</evidence>